<dbReference type="GO" id="GO:0044778">
    <property type="term" value="P:meiotic DNA integrity checkpoint signaling"/>
    <property type="evidence" value="ECO:0007669"/>
    <property type="project" value="TreeGrafter"/>
</dbReference>
<dbReference type="PIRSF" id="PIRSF011312">
    <property type="entry name" value="Cell_cycle_HUS1"/>
    <property type="match status" value="1"/>
</dbReference>
<comment type="similarity">
    <text evidence="2 4">Belongs to the HUS1 family.</text>
</comment>
<dbReference type="InterPro" id="IPR016580">
    <property type="entry name" value="HUS1"/>
</dbReference>
<evidence type="ECO:0000313" key="6">
    <source>
        <dbReference type="Proteomes" id="UP000799429"/>
    </source>
</evidence>
<dbReference type="AlphaFoldDB" id="A0A9P4VQV7"/>
<dbReference type="Proteomes" id="UP000799429">
    <property type="component" value="Unassembled WGS sequence"/>
</dbReference>
<dbReference type="GO" id="GO:0000723">
    <property type="term" value="P:telomere maintenance"/>
    <property type="evidence" value="ECO:0007669"/>
    <property type="project" value="TreeGrafter"/>
</dbReference>
<evidence type="ECO:0000256" key="4">
    <source>
        <dbReference type="PIRNR" id="PIRNR011312"/>
    </source>
</evidence>
<evidence type="ECO:0000256" key="2">
    <source>
        <dbReference type="ARBA" id="ARBA00005563"/>
    </source>
</evidence>
<keyword evidence="6" id="KW-1185">Reference proteome</keyword>
<evidence type="ECO:0000313" key="5">
    <source>
        <dbReference type="EMBL" id="KAF2840283.1"/>
    </source>
</evidence>
<dbReference type="Pfam" id="PF04005">
    <property type="entry name" value="Hus1"/>
    <property type="match status" value="1"/>
</dbReference>
<reference evidence="5" key="1">
    <citation type="journal article" date="2020" name="Stud. Mycol.">
        <title>101 Dothideomycetes genomes: a test case for predicting lifestyles and emergence of pathogens.</title>
        <authorList>
            <person name="Haridas S."/>
            <person name="Albert R."/>
            <person name="Binder M."/>
            <person name="Bloem J."/>
            <person name="Labutti K."/>
            <person name="Salamov A."/>
            <person name="Andreopoulos B."/>
            <person name="Baker S."/>
            <person name="Barry K."/>
            <person name="Bills G."/>
            <person name="Bluhm B."/>
            <person name="Cannon C."/>
            <person name="Castanera R."/>
            <person name="Culley D."/>
            <person name="Daum C."/>
            <person name="Ezra D."/>
            <person name="Gonzalez J."/>
            <person name="Henrissat B."/>
            <person name="Kuo A."/>
            <person name="Liang C."/>
            <person name="Lipzen A."/>
            <person name="Lutzoni F."/>
            <person name="Magnuson J."/>
            <person name="Mondo S."/>
            <person name="Nolan M."/>
            <person name="Ohm R."/>
            <person name="Pangilinan J."/>
            <person name="Park H.-J."/>
            <person name="Ramirez L."/>
            <person name="Alfaro M."/>
            <person name="Sun H."/>
            <person name="Tritt A."/>
            <person name="Yoshinaga Y."/>
            <person name="Zwiers L.-H."/>
            <person name="Turgeon B."/>
            <person name="Goodwin S."/>
            <person name="Spatafora J."/>
            <person name="Crous P."/>
            <person name="Grigoriev I."/>
        </authorList>
    </citation>
    <scope>NUCLEOTIDE SEQUENCE</scope>
    <source>
        <strain evidence="5">CBS 101060</strain>
    </source>
</reference>
<protein>
    <recommendedName>
        <fullName evidence="4">Checkpoint protein</fullName>
    </recommendedName>
</protein>
<dbReference type="GO" id="GO:0030896">
    <property type="term" value="C:checkpoint clamp complex"/>
    <property type="evidence" value="ECO:0007669"/>
    <property type="project" value="InterPro"/>
</dbReference>
<dbReference type="InterPro" id="IPR007150">
    <property type="entry name" value="HUS1/Mec3"/>
</dbReference>
<sequence>MRFKADVQNINTFYKLVSALTSIGSICWVRLSLDDIRFTIIPEQGSQVWAVLSINTVFDQYTIVSQADNVINLEIPIGQLTAALKSALNAVAAELRLTKVGNQPILCLKITSLSGSSGTFGSSFNDQFDGDGQTVDLQTTGNTDRTHEINQQIPIRVLSPETVANIHEPRCPDPDVHIQLPNLKALKSISDQFTQIAIRDTVSRSGRQNRPIINFEANMHGCLRLSVVTDPQNISCLWTELSNPELDPTQVEGGEEGIANHPSTIMKQKGSADGKSLEGWASVRIDGKDLSKVLSIGKLSGRVIACVCDKHAIVLYVYLQSEEEEEDSSVLTYYIAHTAG</sequence>
<dbReference type="PANTHER" id="PTHR12900:SF0">
    <property type="entry name" value="CHECKPOINT PROTEIN"/>
    <property type="match status" value="1"/>
</dbReference>
<gene>
    <name evidence="5" type="ORF">M501DRAFT_972407</name>
</gene>
<dbReference type="EMBL" id="MU006093">
    <property type="protein sequence ID" value="KAF2840283.1"/>
    <property type="molecule type" value="Genomic_DNA"/>
</dbReference>
<evidence type="ECO:0000256" key="1">
    <source>
        <dbReference type="ARBA" id="ARBA00004123"/>
    </source>
</evidence>
<dbReference type="GO" id="GO:0000724">
    <property type="term" value="P:double-strand break repair via homologous recombination"/>
    <property type="evidence" value="ECO:0007669"/>
    <property type="project" value="TreeGrafter"/>
</dbReference>
<dbReference type="PANTHER" id="PTHR12900">
    <property type="entry name" value="MITOTIC AND DNA DAMAGE CHECKPOINT PROTEIN HUS1"/>
    <property type="match status" value="1"/>
</dbReference>
<dbReference type="GO" id="GO:0005730">
    <property type="term" value="C:nucleolus"/>
    <property type="evidence" value="ECO:0007669"/>
    <property type="project" value="InterPro"/>
</dbReference>
<comment type="subcellular location">
    <subcellularLocation>
        <location evidence="1">Nucleus</location>
    </subcellularLocation>
</comment>
<keyword evidence="3" id="KW-0539">Nucleus</keyword>
<dbReference type="GO" id="GO:0006289">
    <property type="term" value="P:nucleotide-excision repair"/>
    <property type="evidence" value="ECO:0007669"/>
    <property type="project" value="TreeGrafter"/>
</dbReference>
<evidence type="ECO:0000256" key="3">
    <source>
        <dbReference type="ARBA" id="ARBA00023242"/>
    </source>
</evidence>
<proteinExistence type="inferred from homology"/>
<dbReference type="OrthoDB" id="419537at2759"/>
<dbReference type="GO" id="GO:0031573">
    <property type="term" value="P:mitotic intra-S DNA damage checkpoint signaling"/>
    <property type="evidence" value="ECO:0007669"/>
    <property type="project" value="TreeGrafter"/>
</dbReference>
<dbReference type="GO" id="GO:0033314">
    <property type="term" value="P:mitotic DNA replication checkpoint signaling"/>
    <property type="evidence" value="ECO:0007669"/>
    <property type="project" value="TreeGrafter"/>
</dbReference>
<dbReference type="Gene3D" id="3.70.10.10">
    <property type="match status" value="1"/>
</dbReference>
<accession>A0A9P4VQV7</accession>
<dbReference type="GO" id="GO:0035861">
    <property type="term" value="C:site of double-strand break"/>
    <property type="evidence" value="ECO:0007669"/>
    <property type="project" value="TreeGrafter"/>
</dbReference>
<name>A0A9P4VQV7_9PEZI</name>
<organism evidence="5 6">
    <name type="scientific">Patellaria atrata CBS 101060</name>
    <dbReference type="NCBI Taxonomy" id="1346257"/>
    <lineage>
        <taxon>Eukaryota</taxon>
        <taxon>Fungi</taxon>
        <taxon>Dikarya</taxon>
        <taxon>Ascomycota</taxon>
        <taxon>Pezizomycotina</taxon>
        <taxon>Dothideomycetes</taxon>
        <taxon>Dothideomycetes incertae sedis</taxon>
        <taxon>Patellariales</taxon>
        <taxon>Patellariaceae</taxon>
        <taxon>Patellaria</taxon>
    </lineage>
</organism>
<comment type="caution">
    <text evidence="5">The sequence shown here is derived from an EMBL/GenBank/DDBJ whole genome shotgun (WGS) entry which is preliminary data.</text>
</comment>